<organism evidence="2">
    <name type="scientific">viral metagenome</name>
    <dbReference type="NCBI Taxonomy" id="1070528"/>
    <lineage>
        <taxon>unclassified sequences</taxon>
        <taxon>metagenomes</taxon>
        <taxon>organismal metagenomes</taxon>
    </lineage>
</organism>
<dbReference type="PROSITE" id="PS50157">
    <property type="entry name" value="ZINC_FINGER_C2H2_2"/>
    <property type="match status" value="1"/>
</dbReference>
<proteinExistence type="predicted"/>
<evidence type="ECO:0000259" key="1">
    <source>
        <dbReference type="PROSITE" id="PS50157"/>
    </source>
</evidence>
<dbReference type="InterPro" id="IPR013087">
    <property type="entry name" value="Znf_C2H2_type"/>
</dbReference>
<protein>
    <recommendedName>
        <fullName evidence="1">C2H2-type domain-containing protein</fullName>
    </recommendedName>
</protein>
<dbReference type="EMBL" id="MN739467">
    <property type="protein sequence ID" value="QHT06193.1"/>
    <property type="molecule type" value="Genomic_DNA"/>
</dbReference>
<accession>A0A6C0CPH6</accession>
<sequence length="324" mass="38161">METKSAESAEKVPIQNPKKRYVCEKCDYATCHLSHWKKHISTKKHVSKCFQNVSKLETQKVPKSTSKKYCCSNCDKKYKSRSGLYKHSQICVEIVKKAEPELESELETENKIITTDDQTFMTTCMQTMMAMMKEMQSEKEERMKMREQMSELIPKVGNNNNNHININVFLNENCKDAINMSEFLEGIKVQLQDLEYVKNNSLQDGITQIFVNELKQLETCKRPIHCTDVKRETLYIKDNDDWSKERPREKLQQGFRDVAHQYRKAIADWEEENPNWKNSDKLRDEYVSLVQKTYKDTMGKSENKIIKNIAKETFLESDDYNKND</sequence>
<reference evidence="2" key="1">
    <citation type="journal article" date="2020" name="Nature">
        <title>Giant virus diversity and host interactions through global metagenomics.</title>
        <authorList>
            <person name="Schulz F."/>
            <person name="Roux S."/>
            <person name="Paez-Espino D."/>
            <person name="Jungbluth S."/>
            <person name="Walsh D.A."/>
            <person name="Denef V.J."/>
            <person name="McMahon K.D."/>
            <person name="Konstantinidis K.T."/>
            <person name="Eloe-Fadrosh E.A."/>
            <person name="Kyrpides N.C."/>
            <person name="Woyke T."/>
        </authorList>
    </citation>
    <scope>NUCLEOTIDE SEQUENCE</scope>
    <source>
        <strain evidence="2">GVMAG-M-3300021425-30</strain>
    </source>
</reference>
<feature type="domain" description="C2H2-type" evidence="1">
    <location>
        <begin position="69"/>
        <end position="98"/>
    </location>
</feature>
<name>A0A6C0CPH6_9ZZZZ</name>
<dbReference type="AlphaFoldDB" id="A0A6C0CPH6"/>
<evidence type="ECO:0000313" key="2">
    <source>
        <dbReference type="EMBL" id="QHT06193.1"/>
    </source>
</evidence>
<dbReference type="Gene3D" id="3.30.160.60">
    <property type="entry name" value="Classic Zinc Finger"/>
    <property type="match status" value="1"/>
</dbReference>